<sequence length="106" mass="11844">MIHLKENEVKLIEELKEPKSASDWNVVDYLVKYVSTPSEERINLPVPPAYLVKPASQGWRLVEDFARSCLMISKGASRIWPGPSDTGGSDHAALTTRTCDQPTMMI</sequence>
<dbReference type="Proteomes" id="UP000250321">
    <property type="component" value="Unassembled WGS sequence"/>
</dbReference>
<dbReference type="AlphaFoldDB" id="A0A315ALT9"/>
<name>A0A315ALT9_PRUYE</name>
<evidence type="ECO:0000313" key="2">
    <source>
        <dbReference type="Proteomes" id="UP000250321"/>
    </source>
</evidence>
<dbReference type="OrthoDB" id="10454019at2759"/>
<evidence type="ECO:0000313" key="1">
    <source>
        <dbReference type="EMBL" id="PQQ15266.1"/>
    </source>
</evidence>
<reference evidence="1 2" key="1">
    <citation type="submission" date="2018-02" db="EMBL/GenBank/DDBJ databases">
        <title>Draft genome of wild Prunus yedoensis var. nudiflora.</title>
        <authorList>
            <person name="Baek S."/>
            <person name="Kim J.-H."/>
            <person name="Choi K."/>
            <person name="Kim G.-B."/>
            <person name="Cho A."/>
            <person name="Jang H."/>
            <person name="Shin C.-H."/>
            <person name="Yu H.-J."/>
            <person name="Mun J.-H."/>
        </authorList>
    </citation>
    <scope>NUCLEOTIDE SEQUENCE [LARGE SCALE GENOMIC DNA]</scope>
    <source>
        <strain evidence="2">cv. Jeju island</strain>
        <tissue evidence="1">Leaf</tissue>
    </source>
</reference>
<organism evidence="1 2">
    <name type="scientific">Prunus yedoensis var. nudiflora</name>
    <dbReference type="NCBI Taxonomy" id="2094558"/>
    <lineage>
        <taxon>Eukaryota</taxon>
        <taxon>Viridiplantae</taxon>
        <taxon>Streptophyta</taxon>
        <taxon>Embryophyta</taxon>
        <taxon>Tracheophyta</taxon>
        <taxon>Spermatophyta</taxon>
        <taxon>Magnoliopsida</taxon>
        <taxon>eudicotyledons</taxon>
        <taxon>Gunneridae</taxon>
        <taxon>Pentapetalae</taxon>
        <taxon>rosids</taxon>
        <taxon>fabids</taxon>
        <taxon>Rosales</taxon>
        <taxon>Rosaceae</taxon>
        <taxon>Amygdaloideae</taxon>
        <taxon>Amygdaleae</taxon>
        <taxon>Prunus</taxon>
    </lineage>
</organism>
<protein>
    <submittedName>
        <fullName evidence="1">Uncharacterized protein</fullName>
    </submittedName>
</protein>
<accession>A0A315ALT9</accession>
<dbReference type="EMBL" id="PJQY01000232">
    <property type="protein sequence ID" value="PQQ15266.1"/>
    <property type="molecule type" value="Genomic_DNA"/>
</dbReference>
<gene>
    <name evidence="1" type="ORF">Pyn_12665</name>
</gene>
<proteinExistence type="predicted"/>
<keyword evidence="2" id="KW-1185">Reference proteome</keyword>
<comment type="caution">
    <text evidence="1">The sequence shown here is derived from an EMBL/GenBank/DDBJ whole genome shotgun (WGS) entry which is preliminary data.</text>
</comment>